<evidence type="ECO:0000313" key="1">
    <source>
        <dbReference type="EMBL" id="KAI0040147.1"/>
    </source>
</evidence>
<dbReference type="Proteomes" id="UP000814033">
    <property type="component" value="Unassembled WGS sequence"/>
</dbReference>
<protein>
    <submittedName>
        <fullName evidence="1">Uncharacterized protein</fullName>
    </submittedName>
</protein>
<feature type="non-terminal residue" evidence="1">
    <location>
        <position position="949"/>
    </location>
</feature>
<accession>A0ACB8R8C9</accession>
<reference evidence="1" key="1">
    <citation type="submission" date="2021-02" db="EMBL/GenBank/DDBJ databases">
        <authorList>
            <consortium name="DOE Joint Genome Institute"/>
            <person name="Ahrendt S."/>
            <person name="Looney B.P."/>
            <person name="Miyauchi S."/>
            <person name="Morin E."/>
            <person name="Drula E."/>
            <person name="Courty P.E."/>
            <person name="Chicoki N."/>
            <person name="Fauchery L."/>
            <person name="Kohler A."/>
            <person name="Kuo A."/>
            <person name="Labutti K."/>
            <person name="Pangilinan J."/>
            <person name="Lipzen A."/>
            <person name="Riley R."/>
            <person name="Andreopoulos W."/>
            <person name="He G."/>
            <person name="Johnson J."/>
            <person name="Barry K.W."/>
            <person name="Grigoriev I.V."/>
            <person name="Nagy L."/>
            <person name="Hibbett D."/>
            <person name="Henrissat B."/>
            <person name="Matheny P.B."/>
            <person name="Labbe J."/>
            <person name="Martin F."/>
        </authorList>
    </citation>
    <scope>NUCLEOTIDE SEQUENCE</scope>
    <source>
        <strain evidence="1">FP105234-sp</strain>
    </source>
</reference>
<comment type="caution">
    <text evidence="1">The sequence shown here is derived from an EMBL/GenBank/DDBJ whole genome shotgun (WGS) entry which is preliminary data.</text>
</comment>
<evidence type="ECO:0000313" key="2">
    <source>
        <dbReference type="Proteomes" id="UP000814033"/>
    </source>
</evidence>
<gene>
    <name evidence="1" type="ORF">FA95DRAFT_1464700</name>
</gene>
<organism evidence="1 2">
    <name type="scientific">Auriscalpium vulgare</name>
    <dbReference type="NCBI Taxonomy" id="40419"/>
    <lineage>
        <taxon>Eukaryota</taxon>
        <taxon>Fungi</taxon>
        <taxon>Dikarya</taxon>
        <taxon>Basidiomycota</taxon>
        <taxon>Agaricomycotina</taxon>
        <taxon>Agaricomycetes</taxon>
        <taxon>Russulales</taxon>
        <taxon>Auriscalpiaceae</taxon>
        <taxon>Auriscalpium</taxon>
    </lineage>
</organism>
<name>A0ACB8R8C9_9AGAM</name>
<sequence>DVATDSPTYPWPSMAMYITHLLFSSPRLQFSDAQKKAVLSWARELRAPDVPTLDAIKKCQQRIETLIGDPTEKVTAQSGNIFYINSIGKAVAKDFSNPLTRFCMEDYPEFLGQTMSEVRHGEKMLLDIPADVGTPMVRVDGKIFYVDELLETQSGSYFIPERFFNRAVSDTIPSQSDTQPHATSPELELVALGRNVAASLSGFTVDNERVIAPVSDFSRNFFDILGDDDSGCDLIPCPEESAAYRNKMPNAIREQAGDRMVYAVPLIIFVDDVSGNISKQWNKHYVVYLSNASLPREMLEKEFCVRFVSSSPHATPPELIHAVRDSINAAATKGVDAWDCKHNEEVMLRPYALFLAGDNPMHAEECSQGGLACNFFCRTCKVGGTREYKQSDEGYSSMFKETDLRRPEETRAEIERQLQLALESGGTEKFKAAMAETGIRDAATLPAVNFVLELGKSLRKRAPGKPVLSEAEVKAKLSQELEKRMALELINPLIGMPGVNIHMDTPTEILHTVLLGVVKYFWAQTIVVLDKSKSMAAFHARLVSVRTEGLNTPSLNADYICQYGGSLIGKHFKGLAQIMSFLVCGLVTKEVLDAWNAIGALVVLLWHTEIKNLEEYLASLSRAIEDLLNLTARCAPSILISKPKFHFLVHLPAYIRRFGPAIVFSTERYESFNHVFRLTCIHSNRQAPSRDTCRTFALHDAVKHIATGGFWLHRATKQWVRAGPKVRSYLREHPEHVRLLGINVAQTARKREPPKPLPWSDTRACSIIRATSDESSSTRKSIQKDAPYHQAQSFVARDGDSVATGYFVIFKKDNQQSIGRVIEILSSIADPYNAAHISVEEFKVLDARHPHLDLPCLDGTAFKHVISPDRIICNANVQHDCTTSGCKALQQTAVRQERSEAIKTRATVLHEPTDRYLALILPDNLRHPTDRGLDADHIRSTAARQLREK</sequence>
<keyword evidence="2" id="KW-1185">Reference proteome</keyword>
<feature type="non-terminal residue" evidence="1">
    <location>
        <position position="1"/>
    </location>
</feature>
<proteinExistence type="predicted"/>
<dbReference type="EMBL" id="MU276223">
    <property type="protein sequence ID" value="KAI0040147.1"/>
    <property type="molecule type" value="Genomic_DNA"/>
</dbReference>
<reference evidence="1" key="2">
    <citation type="journal article" date="2022" name="New Phytol.">
        <title>Evolutionary transition to the ectomycorrhizal habit in the genomes of a hyperdiverse lineage of mushroom-forming fungi.</title>
        <authorList>
            <person name="Looney B."/>
            <person name="Miyauchi S."/>
            <person name="Morin E."/>
            <person name="Drula E."/>
            <person name="Courty P.E."/>
            <person name="Kohler A."/>
            <person name="Kuo A."/>
            <person name="LaButti K."/>
            <person name="Pangilinan J."/>
            <person name="Lipzen A."/>
            <person name="Riley R."/>
            <person name="Andreopoulos W."/>
            <person name="He G."/>
            <person name="Johnson J."/>
            <person name="Nolan M."/>
            <person name="Tritt A."/>
            <person name="Barry K.W."/>
            <person name="Grigoriev I.V."/>
            <person name="Nagy L.G."/>
            <person name="Hibbett D."/>
            <person name="Henrissat B."/>
            <person name="Matheny P.B."/>
            <person name="Labbe J."/>
            <person name="Martin F.M."/>
        </authorList>
    </citation>
    <scope>NUCLEOTIDE SEQUENCE</scope>
    <source>
        <strain evidence="1">FP105234-sp</strain>
    </source>
</reference>